<dbReference type="OrthoDB" id="1841462at2"/>
<name>E6UE98_RUMA7</name>
<dbReference type="Pfam" id="PF14238">
    <property type="entry name" value="DUF4340"/>
    <property type="match status" value="1"/>
</dbReference>
<evidence type="ECO:0000256" key="1">
    <source>
        <dbReference type="SAM" id="Phobius"/>
    </source>
</evidence>
<keyword evidence="1" id="KW-1133">Transmembrane helix</keyword>
<dbReference type="KEGG" id="ral:Rumal_3023"/>
<dbReference type="Proteomes" id="UP000006919">
    <property type="component" value="Chromosome"/>
</dbReference>
<reference evidence="3 4" key="1">
    <citation type="journal article" date="2011" name="J. Bacteriol.">
        <title>Complete genome of the cellulolytic ruminal bacterium Ruminococcus albus 7.</title>
        <authorList>
            <person name="Suen G."/>
            <person name="Stevenson D.M."/>
            <person name="Bruce D.C."/>
            <person name="Chertkov O."/>
            <person name="Copeland A."/>
            <person name="Cheng J.F."/>
            <person name="Detter C."/>
            <person name="Detter J.C."/>
            <person name="Goodwin L.A."/>
            <person name="Han C.S."/>
            <person name="Hauser L.J."/>
            <person name="Ivanova N.N."/>
            <person name="Kyrpides N.C."/>
            <person name="Land M.L."/>
            <person name="Lapidus A."/>
            <person name="Lucas S."/>
            <person name="Ovchinnikova G."/>
            <person name="Pitluck S."/>
            <person name="Tapia R."/>
            <person name="Woyke T."/>
            <person name="Boyum J."/>
            <person name="Mead D."/>
            <person name="Weimer P.J."/>
        </authorList>
    </citation>
    <scope>NUCLEOTIDE SEQUENCE [LARGE SCALE GENOMIC DNA]</scope>
    <source>
        <strain evidence="4">ATCC 27210 / DSM 20455 / JCM 14654 / NCDO 2250 / 7</strain>
    </source>
</reference>
<feature type="domain" description="DUF4340" evidence="2">
    <location>
        <begin position="88"/>
        <end position="195"/>
    </location>
</feature>
<dbReference type="InterPro" id="IPR025641">
    <property type="entry name" value="DUF4340"/>
</dbReference>
<keyword evidence="1" id="KW-0812">Transmembrane</keyword>
<keyword evidence="1" id="KW-0472">Membrane</keyword>
<feature type="transmembrane region" description="Helical" evidence="1">
    <location>
        <begin position="6"/>
        <end position="25"/>
    </location>
</feature>
<evidence type="ECO:0000313" key="3">
    <source>
        <dbReference type="EMBL" id="ADU23488.1"/>
    </source>
</evidence>
<evidence type="ECO:0000313" key="4">
    <source>
        <dbReference type="Proteomes" id="UP000006919"/>
    </source>
</evidence>
<dbReference type="RefSeq" id="WP_013499597.1">
    <property type="nucleotide sequence ID" value="NC_014833.1"/>
</dbReference>
<dbReference type="EMBL" id="CP002403">
    <property type="protein sequence ID" value="ADU23488.1"/>
    <property type="molecule type" value="Genomic_DNA"/>
</dbReference>
<evidence type="ECO:0000259" key="2">
    <source>
        <dbReference type="Pfam" id="PF14238"/>
    </source>
</evidence>
<proteinExistence type="predicted"/>
<sequence length="502" mass="55340">MNGKVQGIIICGVIAASLAGMLVFLNATDKDKNKQADSSAADKKVSSAAEMEHIFVLDKESEEISAIKAENENGGFTLDKPASGKSSWTIEEISSVNQNRAMKDSLISDCGHLEASKIAEEDAQDLSKYGLDKPRASFEISYTDGTKSKVLIGDAAPESKYTYIRIEDSSKVYMILTIHISDMLKAAKDFANLSLIAKPVNNEDWPDYGKETITRSDWDYQVVFENDPNENSNMLSSQVISEPIFSYLNITGSSDVTHGMWGLTASGCEAVAPSDEQLKEYGLDSPRCVVNLKGEDYDYTLKIGGESYAEAAEGENAALLGYYCTLEGVKGCNAVYVIPAENLPWVTFKIEDVISNLITSNYLVDLAGMSVTVDGKEDLFEMTTNGGSNDKDENGKPADITSVKAGGKDLDIYQYKSLYQFIMSCPTNEIWFEEPEGQPEVIIKQVRKDGGEDVIEFYQDTSRRYIVKLNGKTSYRIQSTWIDSLKTNVENLKNGKEINTNF</sequence>
<accession>E6UE98</accession>
<protein>
    <recommendedName>
        <fullName evidence="2">DUF4340 domain-containing protein</fullName>
    </recommendedName>
</protein>
<dbReference type="STRING" id="697329.Rumal_3023"/>
<dbReference type="eggNOG" id="ENOG50332UC">
    <property type="taxonomic scope" value="Bacteria"/>
</dbReference>
<dbReference type="AlphaFoldDB" id="E6UE98"/>
<dbReference type="HOGENOM" id="CLU_554211_0_0_9"/>
<gene>
    <name evidence="3" type="ordered locus">Rumal_3023</name>
</gene>
<organism evidence="3 4">
    <name type="scientific">Ruminococcus albus (strain ATCC 27210 / DSM 20455 / JCM 14654 / NCDO 2250 / 7)</name>
    <dbReference type="NCBI Taxonomy" id="697329"/>
    <lineage>
        <taxon>Bacteria</taxon>
        <taxon>Bacillati</taxon>
        <taxon>Bacillota</taxon>
        <taxon>Clostridia</taxon>
        <taxon>Eubacteriales</taxon>
        <taxon>Oscillospiraceae</taxon>
        <taxon>Ruminococcus</taxon>
    </lineage>
</organism>